<feature type="repeat" description="ANK" evidence="3">
    <location>
        <begin position="1481"/>
        <end position="1505"/>
    </location>
</feature>
<feature type="repeat" description="ANK" evidence="3">
    <location>
        <begin position="1583"/>
        <end position="1615"/>
    </location>
</feature>
<dbReference type="PROSITE" id="PS50088">
    <property type="entry name" value="ANK_REPEAT"/>
    <property type="match status" value="10"/>
</dbReference>
<dbReference type="SMART" id="SM00449">
    <property type="entry name" value="SPRY"/>
    <property type="match status" value="1"/>
</dbReference>
<gene>
    <name evidence="6" type="ORF">Dda_5613</name>
</gene>
<dbReference type="EMBL" id="JAQGDS010000006">
    <property type="protein sequence ID" value="KAJ6259969.1"/>
    <property type="molecule type" value="Genomic_DNA"/>
</dbReference>
<dbReference type="Proteomes" id="UP001221413">
    <property type="component" value="Unassembled WGS sequence"/>
</dbReference>
<feature type="compositionally biased region" description="Basic and acidic residues" evidence="4">
    <location>
        <begin position="158"/>
        <end position="167"/>
    </location>
</feature>
<dbReference type="InterPro" id="IPR013320">
    <property type="entry name" value="ConA-like_dom_sf"/>
</dbReference>
<feature type="region of interest" description="Disordered" evidence="4">
    <location>
        <begin position="78"/>
        <end position="197"/>
    </location>
</feature>
<keyword evidence="7" id="KW-1185">Reference proteome</keyword>
<evidence type="ECO:0000256" key="2">
    <source>
        <dbReference type="ARBA" id="ARBA00023043"/>
    </source>
</evidence>
<feature type="compositionally biased region" description="Low complexity" evidence="4">
    <location>
        <begin position="168"/>
        <end position="180"/>
    </location>
</feature>
<accession>A0AAD6IXU0</accession>
<dbReference type="Pfam" id="PF12796">
    <property type="entry name" value="Ank_2"/>
    <property type="match status" value="5"/>
</dbReference>
<evidence type="ECO:0000313" key="6">
    <source>
        <dbReference type="EMBL" id="KAJ6259969.1"/>
    </source>
</evidence>
<dbReference type="InterPro" id="IPR002110">
    <property type="entry name" value="Ankyrin_rpt"/>
</dbReference>
<comment type="caution">
    <text evidence="6">The sequence shown here is derived from an EMBL/GenBank/DDBJ whole genome shotgun (WGS) entry which is preliminary data.</text>
</comment>
<feature type="region of interest" description="Disordered" evidence="4">
    <location>
        <begin position="1711"/>
        <end position="1733"/>
    </location>
</feature>
<dbReference type="PANTHER" id="PTHR24198:SF165">
    <property type="entry name" value="ANKYRIN REPEAT-CONTAINING PROTEIN-RELATED"/>
    <property type="match status" value="1"/>
</dbReference>
<evidence type="ECO:0000256" key="3">
    <source>
        <dbReference type="PROSITE-ProRule" id="PRU00023"/>
    </source>
</evidence>
<evidence type="ECO:0000256" key="1">
    <source>
        <dbReference type="ARBA" id="ARBA00022737"/>
    </source>
</evidence>
<feature type="region of interest" description="Disordered" evidence="4">
    <location>
        <begin position="706"/>
        <end position="731"/>
    </location>
</feature>
<feature type="compositionally biased region" description="Acidic residues" evidence="4">
    <location>
        <begin position="80"/>
        <end position="93"/>
    </location>
</feature>
<feature type="repeat" description="ANK" evidence="3">
    <location>
        <begin position="1314"/>
        <end position="1346"/>
    </location>
</feature>
<dbReference type="InterPro" id="IPR056884">
    <property type="entry name" value="NPHP3-like_N"/>
</dbReference>
<organism evidence="6 7">
    <name type="scientific">Drechslerella dactyloides</name>
    <name type="common">Nematode-trapping fungus</name>
    <name type="synonym">Arthrobotrys dactyloides</name>
    <dbReference type="NCBI Taxonomy" id="74499"/>
    <lineage>
        <taxon>Eukaryota</taxon>
        <taxon>Fungi</taxon>
        <taxon>Dikarya</taxon>
        <taxon>Ascomycota</taxon>
        <taxon>Pezizomycotina</taxon>
        <taxon>Orbiliomycetes</taxon>
        <taxon>Orbiliales</taxon>
        <taxon>Orbiliaceae</taxon>
        <taxon>Drechslerella</taxon>
    </lineage>
</organism>
<feature type="compositionally biased region" description="Polar residues" evidence="4">
    <location>
        <begin position="1712"/>
        <end position="1725"/>
    </location>
</feature>
<evidence type="ECO:0000313" key="7">
    <source>
        <dbReference type="Proteomes" id="UP001221413"/>
    </source>
</evidence>
<dbReference type="InterPro" id="IPR001870">
    <property type="entry name" value="B30.2/SPRY"/>
</dbReference>
<dbReference type="PROSITE" id="PS50297">
    <property type="entry name" value="ANK_REP_REGION"/>
    <property type="match status" value="9"/>
</dbReference>
<dbReference type="Pfam" id="PF13637">
    <property type="entry name" value="Ank_4"/>
    <property type="match status" value="1"/>
</dbReference>
<dbReference type="InterPro" id="IPR003877">
    <property type="entry name" value="SPRY_dom"/>
</dbReference>
<dbReference type="SUPFAM" id="SSF49899">
    <property type="entry name" value="Concanavalin A-like lectins/glucanases"/>
    <property type="match status" value="1"/>
</dbReference>
<dbReference type="InterPro" id="IPR043136">
    <property type="entry name" value="B30.2/SPRY_sf"/>
</dbReference>
<sequence>MRISAVAQFQSPPKKASLKEEGSGLDNTTWGTAIPVRIQTVMVGMTKEWSIVSGKLRTLAGLLTVELILLPRFSERLTEEELEEDSREEEREEETTKSEETKIQEPKSDPKKVTIEINDEEIPTNGETTEEAHVNGAHSPDFTEPPTPISPIGGRPIDALEPKDRAPEPTTSDPEPETTSNAPQRNDNRKKPTMRPVDAAKSSVEFLNMFLPRAEVVVVPPSAAVRPLDHDSLQLAALHILRYVALVLATESPEFQSIALLTTGITTASGDSFGISTALSKLLGECPWKPPPPVYLGNMDWVFSEQAYKDWRTGGDNSVLSIIGPPGSGASTLASYISGRLRRFSDIMLSFSFDWEDSRYNSVSSMLRSLCHQLLLARHDLLHEGAPLLDDFSQKKQLTENDLKRLLKILLSRYAGNTEIICLLYKSNDRADDVAEIIDELLAVRFQNRGKLKFIVTNSGDNDMTFKSGGSHQIRLLGKEGKSNVILMKAIRQQIDELVKYNPVWNGSQEDIVHEVCERPANSETGEPVTLLLALQRFEVIRESKQIFSKAARKAILARIPTNFGDSFGEMLEKGICANEEMGWALLALKWIAHAVRPLKERELAIALLLYYPDMQWGRLSRLCSWDLSSDINRCFNNTTIDDRGEIRLAHPSIRHHVIGCYPTVTLHDEKFDKKVEVETQEFHKDIVRRCLRYIGFLTQKYKSEQQKAEQQKSGQQKSEPGPLTRLTNEDLDSSQLPAGRAWGLLPYAVEYWPVHFKTVYNNSPELPSDILDFLNDKEFLQLWSKLLSWLNRKTLALRPVCALDSIPNIAARYGIESLMRHWLKENEAQQNTKDLQEALAVAAQYGHKGIVELLLDKQVSSIFAIHTAAEHGNAEILEIMLKAREKLDDLTYEDSKRTVLQLASQNGLLECVKMLVSHTTTDDIEQSVILSVQYGCLDVFKELTKADGDKFATTKAYEGLIPLVIERGDKDFFNVLARLYGPDLPSEIYEAAIASAVQYNQPPIVKELLNLKGDQTLTAENEIASHIRTAFNTAADNGLLGVVEVILDAVETADKPAQAPKPKPSTRLIKRRTWGKASRFEDNPVSGDKDSRSSTPPIYIIPLLHYALQKGSQNGYLGLVRLALRTLKKFPDYSKSLEIGITQDEYGKTPLHLAAESGSEDILSELLAAGFPINSVSDDGRTPLHYAAFKGFPQIINTLNNAKANKNILDKAGNTPLHLAAKKSFLWAALDLIPDPEVEKNSEESKKSPLYYAVKRGNIFLVREFLRHPALLPAPGATDRNDLLLHGAARDRRPDITEALCTSEISVDARDRAMQTALHVAAMQGDIASMEILLKNGADIDAKDSRGRTPLFRTIKRHNYRACEFLLDKGADPNVMSKHQQTALYRAIRAGQVRFVKLLLKERKDNPITLNLRHKGGWTELHCSYQNGEIAKLLLDAGGDPNAKNVYGTNPMFIASEAGTLEVVQHLVNAGADIGPAGPRKSSPLHRAAQRDALDIARFLVEKGGKDMASAQKTDGVAPLHLAIENDADDVVKYFVEEVKVELNQVSVNAGTPLAIACRKRNLEYIDILLKNGADVNVYKNISTSPLRLAINSGNMEVLERILKEKPDVNATGGDEWSALHAAITTDHHNRIAIVKMLLENEAIDVNSYRPGDSQDTPLQAAVSNGLLEIVEALLDKGANISQYPEGKLGIRLNTAVSGGYESKIREILESSRNSSNGSDTPTGYPNIDVRDAQKNTPLLNAVKQERVEMVKELLEAGANISVTDGCDRNALYLAIHSDDRSLFDTIVDNCPKDDKFKDACETAIHIAVAEEKESELRKILELVDVQKAAHRRDLRNSWTPLEIAAAYERDEIASLLTADERSVDILESAKEQKFPTCWHDIDKTKWLQLREDGKTASLSRNLKAGYEEVSYFEVQISSSGEKLTTDRPLSIGLCHEFMGLGSYVGHVSNSWALHSDDGIYYQNGNGGDKLCEGFDVGDVVGCGVHFDKKLGFMTLNGKFLGEPYAIPDYNHFLEIYSNTGAPFRNLKGQLYPAFMMDSSAKDVEISVNFDPTGKSFKYEFSIEDLIGTGSTPQSRPDTPPSRQVAESEIGSDFGSDDLDDLM</sequence>
<name>A0AAD6IXU0_DREDA</name>
<proteinExistence type="predicted"/>
<dbReference type="Pfam" id="PF24883">
    <property type="entry name" value="NPHP3_N"/>
    <property type="match status" value="1"/>
</dbReference>
<dbReference type="Pfam" id="PF00622">
    <property type="entry name" value="SPRY"/>
    <property type="match status" value="1"/>
</dbReference>
<feature type="region of interest" description="Disordered" evidence="4">
    <location>
        <begin position="2069"/>
        <end position="2104"/>
    </location>
</feature>
<feature type="repeat" description="ANK" evidence="3">
    <location>
        <begin position="1347"/>
        <end position="1379"/>
    </location>
</feature>
<dbReference type="InterPro" id="IPR044736">
    <property type="entry name" value="Gid1/RanBPM/SPLA_SPRY"/>
</dbReference>
<feature type="repeat" description="ANK" evidence="3">
    <location>
        <begin position="1655"/>
        <end position="1687"/>
    </location>
</feature>
<dbReference type="Gene3D" id="2.60.120.920">
    <property type="match status" value="1"/>
</dbReference>
<feature type="repeat" description="ANK" evidence="3">
    <location>
        <begin position="1550"/>
        <end position="1582"/>
    </location>
</feature>
<evidence type="ECO:0000256" key="4">
    <source>
        <dbReference type="SAM" id="MobiDB-lite"/>
    </source>
</evidence>
<evidence type="ECO:0000259" key="5">
    <source>
        <dbReference type="PROSITE" id="PS50188"/>
    </source>
</evidence>
<dbReference type="PROSITE" id="PS50188">
    <property type="entry name" value="B302_SPRY"/>
    <property type="match status" value="1"/>
</dbReference>
<feature type="domain" description="B30.2/SPRY" evidence="5">
    <location>
        <begin position="1823"/>
        <end position="2056"/>
    </location>
</feature>
<dbReference type="Pfam" id="PF00023">
    <property type="entry name" value="Ank"/>
    <property type="match status" value="1"/>
</dbReference>
<dbReference type="PANTHER" id="PTHR24198">
    <property type="entry name" value="ANKYRIN REPEAT AND PROTEIN KINASE DOMAIN-CONTAINING PROTEIN"/>
    <property type="match status" value="1"/>
</dbReference>
<feature type="repeat" description="ANK" evidence="3">
    <location>
        <begin position="1735"/>
        <end position="1767"/>
    </location>
</feature>
<feature type="compositionally biased region" description="Basic and acidic residues" evidence="4">
    <location>
        <begin position="94"/>
        <end position="114"/>
    </location>
</feature>
<dbReference type="SUPFAM" id="SSF48403">
    <property type="entry name" value="Ankyrin repeat"/>
    <property type="match status" value="4"/>
</dbReference>
<dbReference type="SMART" id="SM00248">
    <property type="entry name" value="ANK"/>
    <property type="match status" value="25"/>
</dbReference>
<feature type="repeat" description="ANK" evidence="3">
    <location>
        <begin position="1147"/>
        <end position="1179"/>
    </location>
</feature>
<keyword evidence="1" id="KW-0677">Repeat</keyword>
<dbReference type="PRINTS" id="PR01415">
    <property type="entry name" value="ANKYRIN"/>
</dbReference>
<reference evidence="6" key="1">
    <citation type="submission" date="2023-01" db="EMBL/GenBank/DDBJ databases">
        <title>The chitinases involved in constricting ring structure development in the nematode-trapping fungus Drechslerella dactyloides.</title>
        <authorList>
            <person name="Wang R."/>
            <person name="Zhang L."/>
            <person name="Tang P."/>
            <person name="Li S."/>
            <person name="Liang L."/>
        </authorList>
    </citation>
    <scope>NUCLEOTIDE SEQUENCE</scope>
    <source>
        <strain evidence="6">YMF1.00031</strain>
    </source>
</reference>
<feature type="repeat" description="ANK" evidence="3">
    <location>
        <begin position="1448"/>
        <end position="1475"/>
    </location>
</feature>
<protein>
    <submittedName>
        <fullName evidence="6">Ankyrin-2</fullName>
    </submittedName>
</protein>
<dbReference type="CDD" id="cd12885">
    <property type="entry name" value="SPRY_RanBP_like"/>
    <property type="match status" value="1"/>
</dbReference>
<keyword evidence="2 3" id="KW-0040">ANK repeat</keyword>
<feature type="repeat" description="ANK" evidence="3">
    <location>
        <begin position="1180"/>
        <end position="1212"/>
    </location>
</feature>
<dbReference type="Gene3D" id="1.25.40.20">
    <property type="entry name" value="Ankyrin repeat-containing domain"/>
    <property type="match status" value="5"/>
</dbReference>
<dbReference type="InterPro" id="IPR036770">
    <property type="entry name" value="Ankyrin_rpt-contain_sf"/>
</dbReference>